<name>A0ABP1PQ76_9HEXA</name>
<sequence>MFGIFKMVPSMPIVIRASFLFSGMFGLRLEGLKTNDGQPITVQSSVPLNFTVPASILDSNGKANSGALPPQTPFFLGPSTNEAFPPAIPDKIPSNAFIGSNNQRCLDKCQPNTTASENINNEIGAMTKNDGKPCGPGKCSNDEICVSWLKQSNNRRRESPMMVHECLPNDGNHWNKMNPTGAKLCENGKTHSILKDSQTCLNEQPPCDLTWKYVCIDENDSPHNCKLKKCPFNACTENIYCGLEPPCFIEAICSPDFFFL</sequence>
<evidence type="ECO:0000313" key="2">
    <source>
        <dbReference type="Proteomes" id="UP001642540"/>
    </source>
</evidence>
<reference evidence="1 2" key="1">
    <citation type="submission" date="2024-08" db="EMBL/GenBank/DDBJ databases">
        <authorList>
            <person name="Cucini C."/>
            <person name="Frati F."/>
        </authorList>
    </citation>
    <scope>NUCLEOTIDE SEQUENCE [LARGE SCALE GENOMIC DNA]</scope>
</reference>
<comment type="caution">
    <text evidence="1">The sequence shown here is derived from an EMBL/GenBank/DDBJ whole genome shotgun (WGS) entry which is preliminary data.</text>
</comment>
<protein>
    <submittedName>
        <fullName evidence="1">Uncharacterized protein</fullName>
    </submittedName>
</protein>
<keyword evidence="2" id="KW-1185">Reference proteome</keyword>
<dbReference type="Proteomes" id="UP001642540">
    <property type="component" value="Unassembled WGS sequence"/>
</dbReference>
<proteinExistence type="predicted"/>
<gene>
    <name evidence="1" type="ORF">ODALV1_LOCUS2460</name>
</gene>
<dbReference type="EMBL" id="CAXLJM020000007">
    <property type="protein sequence ID" value="CAL8073049.1"/>
    <property type="molecule type" value="Genomic_DNA"/>
</dbReference>
<accession>A0ABP1PQ76</accession>
<organism evidence="1 2">
    <name type="scientific">Orchesella dallaii</name>
    <dbReference type="NCBI Taxonomy" id="48710"/>
    <lineage>
        <taxon>Eukaryota</taxon>
        <taxon>Metazoa</taxon>
        <taxon>Ecdysozoa</taxon>
        <taxon>Arthropoda</taxon>
        <taxon>Hexapoda</taxon>
        <taxon>Collembola</taxon>
        <taxon>Entomobryomorpha</taxon>
        <taxon>Entomobryoidea</taxon>
        <taxon>Orchesellidae</taxon>
        <taxon>Orchesellinae</taxon>
        <taxon>Orchesella</taxon>
    </lineage>
</organism>
<evidence type="ECO:0000313" key="1">
    <source>
        <dbReference type="EMBL" id="CAL8073049.1"/>
    </source>
</evidence>